<dbReference type="RefSeq" id="WP_282878869.1">
    <property type="nucleotide sequence ID" value="NZ_CP133164.1"/>
</dbReference>
<keyword evidence="2" id="KW-1185">Reference proteome</keyword>
<sequence>MKKWKLVVFGVVSLALAGCEKGPSYEFEGQYFATEGENCTTPASTKDLEHYFLEITKQVGWGRVLYSATLPSAVKAGLPAVSAQGVSPNDDNELTFHFSKARVTGVPPENPDFNIVVTVIPNKNREGHLWLIKETMIINKDGEVKEFDILERLRDLIEVGQTGACLRKATATG</sequence>
<dbReference type="Proteomes" id="UP001237292">
    <property type="component" value="Chromosome"/>
</dbReference>
<gene>
    <name evidence="1" type="ORF">QL104_04255</name>
</gene>
<evidence type="ECO:0008006" key="3">
    <source>
        <dbReference type="Google" id="ProtNLM"/>
    </source>
</evidence>
<name>A0ABY9NJ81_9PSED</name>
<dbReference type="PROSITE" id="PS51257">
    <property type="entry name" value="PROKAR_LIPOPROTEIN"/>
    <property type="match status" value="1"/>
</dbReference>
<evidence type="ECO:0000313" key="2">
    <source>
        <dbReference type="Proteomes" id="UP001237292"/>
    </source>
</evidence>
<evidence type="ECO:0000313" key="1">
    <source>
        <dbReference type="EMBL" id="WMN18624.1"/>
    </source>
</evidence>
<reference evidence="1 2" key="1">
    <citation type="journal article" date="2023" name="Access Microbiol">
        <title>The genome of a steinernematid-associated Pseudomonas piscis bacterium encodes the biosynthesis of insect toxins.</title>
        <authorList>
            <person name="Awori R.M."/>
            <person name="Hendre P."/>
            <person name="Amugune N.O."/>
        </authorList>
    </citation>
    <scope>NUCLEOTIDE SEQUENCE [LARGE SCALE GENOMIC DNA]</scope>
    <source>
        <strain evidence="1 2">75</strain>
    </source>
</reference>
<organism evidence="1 2">
    <name type="scientific">Pseudomonas piscis</name>
    <dbReference type="NCBI Taxonomy" id="2614538"/>
    <lineage>
        <taxon>Bacteria</taxon>
        <taxon>Pseudomonadati</taxon>
        <taxon>Pseudomonadota</taxon>
        <taxon>Gammaproteobacteria</taxon>
        <taxon>Pseudomonadales</taxon>
        <taxon>Pseudomonadaceae</taxon>
        <taxon>Pseudomonas</taxon>
    </lineage>
</organism>
<proteinExistence type="predicted"/>
<dbReference type="EMBL" id="CP133164">
    <property type="protein sequence ID" value="WMN18624.1"/>
    <property type="molecule type" value="Genomic_DNA"/>
</dbReference>
<accession>A0ABY9NJ81</accession>
<protein>
    <recommendedName>
        <fullName evidence="3">Lipoprotein</fullName>
    </recommendedName>
</protein>